<evidence type="ECO:0000313" key="4">
    <source>
        <dbReference type="EMBL" id="SCZ34039.1"/>
    </source>
</evidence>
<sequence length="406" mass="44652">MRSVDRLSVRSRCRGIGVRLGAAVWALTLSLACLAQQEPLSCPLPPQTDSGPASLRLTHQGLDSRTARQLATQLAATTRSTDPQALAAAYLQHFGSRVQRGQPEQLAELPPQDVRFWLAGNPPLAEAQAQALLDWVEAGGRLVAVADDSTLALSATLGVRPMATRELGGAAPPIMALPLWPNLTQLYLAEDDAPAYLGFDDSRHLFDVGDQAVAWASSASATHMLMLPWGDGSVTLLSDSDLWSNAHLAQYDNAWLLWYLTQGAPVTLIAPAPPLPLWLDALQRYGLALGLLTLAAGIWLRRRRQNPAPRRDAQRWPELIATLQRDIQREVHRRRPELADQGVAERWQYLARLSGLSTRAVGEAMRPSPARLSARDFTRRIVQLRLLHLAVRPPLPRTSDDRQFPS</sequence>
<keyword evidence="6" id="KW-1185">Reference proteome</keyword>
<keyword evidence="1" id="KW-1133">Transmembrane helix</keyword>
<dbReference type="AlphaFoldDB" id="A0A1G5NBC1"/>
<feature type="domain" description="DUF4350" evidence="2">
    <location>
        <begin position="88"/>
        <end position="261"/>
    </location>
</feature>
<dbReference type="Proteomes" id="UP000189310">
    <property type="component" value="Unassembled WGS sequence"/>
</dbReference>
<evidence type="ECO:0000313" key="5">
    <source>
        <dbReference type="Proteomes" id="UP000183046"/>
    </source>
</evidence>
<dbReference type="Proteomes" id="UP000183046">
    <property type="component" value="Unassembled WGS sequence"/>
</dbReference>
<proteinExistence type="predicted"/>
<comment type="caution">
    <text evidence="4">The sequence shown here is derived from an EMBL/GenBank/DDBJ whole genome shotgun (WGS) entry which is preliminary data.</text>
</comment>
<dbReference type="GeneID" id="57560800"/>
<evidence type="ECO:0000313" key="6">
    <source>
        <dbReference type="Proteomes" id="UP000189310"/>
    </source>
</evidence>
<keyword evidence="1" id="KW-0812">Transmembrane</keyword>
<dbReference type="InterPro" id="IPR025646">
    <property type="entry name" value="DUF4350"/>
</dbReference>
<keyword evidence="1" id="KW-0472">Membrane</keyword>
<reference evidence="5" key="2">
    <citation type="submission" date="2016-10" db="EMBL/GenBank/DDBJ databases">
        <authorList>
            <person name="de Groot N.N."/>
        </authorList>
    </citation>
    <scope>NUCLEOTIDE SEQUENCE [LARGE SCALE GENOMIC DNA]</scope>
    <source>
        <strain evidence="5">DSM 15758</strain>
    </source>
</reference>
<protein>
    <recommendedName>
        <fullName evidence="2">DUF4350 domain-containing protein</fullName>
    </recommendedName>
</protein>
<evidence type="ECO:0000313" key="3">
    <source>
        <dbReference type="EMBL" id="ONN72337.1"/>
    </source>
</evidence>
<evidence type="ECO:0000256" key="1">
    <source>
        <dbReference type="SAM" id="Phobius"/>
    </source>
</evidence>
<dbReference type="PROSITE" id="PS51257">
    <property type="entry name" value="PROKAR_LIPOPROTEIN"/>
    <property type="match status" value="1"/>
</dbReference>
<gene>
    <name evidence="3" type="ORF">BVL52_08360</name>
    <name evidence="4" type="ORF">SAMN05216279_10532</name>
</gene>
<dbReference type="OrthoDB" id="6638317at2"/>
<organism evidence="4 5">
    <name type="scientific">Pseudomonas oryzihabitans</name>
    <dbReference type="NCBI Taxonomy" id="47885"/>
    <lineage>
        <taxon>Bacteria</taxon>
        <taxon>Pseudomonadati</taxon>
        <taxon>Pseudomonadota</taxon>
        <taxon>Gammaproteobacteria</taxon>
        <taxon>Pseudomonadales</taxon>
        <taxon>Pseudomonadaceae</taxon>
        <taxon>Pseudomonas</taxon>
    </lineage>
</organism>
<name>A0A1G5NBC1_9PSED</name>
<evidence type="ECO:0000259" key="2">
    <source>
        <dbReference type="Pfam" id="PF14258"/>
    </source>
</evidence>
<accession>A0A1G5NBC1</accession>
<dbReference type="Pfam" id="PF14258">
    <property type="entry name" value="DUF4350"/>
    <property type="match status" value="1"/>
</dbReference>
<dbReference type="RefSeq" id="WP_042137221.1">
    <property type="nucleotide sequence ID" value="NZ_CP044074.1"/>
</dbReference>
<reference evidence="4" key="1">
    <citation type="submission" date="2016-10" db="EMBL/GenBank/DDBJ databases">
        <authorList>
            <person name="Varghese N."/>
            <person name="Submissions S."/>
        </authorList>
    </citation>
    <scope>NUCLEOTIDE SEQUENCE</scope>
    <source>
        <strain evidence="4">DSM 15758</strain>
    </source>
</reference>
<reference evidence="3 6" key="3">
    <citation type="submission" date="2017-01" db="EMBL/GenBank/DDBJ databases">
        <title>Pseudomonas psychrotolerans genome sequencing and assembly.</title>
        <authorList>
            <person name="Vyas B."/>
            <person name="Mayilraj S."/>
        </authorList>
    </citation>
    <scope>NUCLEOTIDE SEQUENCE [LARGE SCALE GENOMIC DNA]</scope>
    <source>
        <strain evidence="3 6">SDS18</strain>
    </source>
</reference>
<dbReference type="EMBL" id="FMWB01000005">
    <property type="protein sequence ID" value="SCZ34039.1"/>
    <property type="molecule type" value="Genomic_DNA"/>
</dbReference>
<feature type="transmembrane region" description="Helical" evidence="1">
    <location>
        <begin position="282"/>
        <end position="300"/>
    </location>
</feature>
<dbReference type="EMBL" id="MTLN01000003">
    <property type="protein sequence ID" value="ONN72337.1"/>
    <property type="molecule type" value="Genomic_DNA"/>
</dbReference>